<dbReference type="GO" id="GO:0005634">
    <property type="term" value="C:nucleus"/>
    <property type="evidence" value="ECO:0007669"/>
    <property type="project" value="TreeGrafter"/>
</dbReference>
<organism evidence="4 5">
    <name type="scientific">Ramalina farinacea</name>
    <dbReference type="NCBI Taxonomy" id="258253"/>
    <lineage>
        <taxon>Eukaryota</taxon>
        <taxon>Fungi</taxon>
        <taxon>Dikarya</taxon>
        <taxon>Ascomycota</taxon>
        <taxon>Pezizomycotina</taxon>
        <taxon>Lecanoromycetes</taxon>
        <taxon>OSLEUM clade</taxon>
        <taxon>Lecanoromycetidae</taxon>
        <taxon>Lecanorales</taxon>
        <taxon>Lecanorineae</taxon>
        <taxon>Ramalinaceae</taxon>
        <taxon>Ramalina</taxon>
    </lineage>
</organism>
<name>A0AA43QXN4_9LECA</name>
<dbReference type="InterPro" id="IPR008030">
    <property type="entry name" value="NmrA-like"/>
</dbReference>
<dbReference type="Proteomes" id="UP001161017">
    <property type="component" value="Unassembled WGS sequence"/>
</dbReference>
<keyword evidence="2" id="KW-0521">NADP</keyword>
<evidence type="ECO:0000256" key="1">
    <source>
        <dbReference type="ARBA" id="ARBA00006328"/>
    </source>
</evidence>
<reference evidence="4" key="1">
    <citation type="journal article" date="2023" name="Genome Biol. Evol.">
        <title>First Whole Genome Sequence and Flow Cytometry Genome Size Data for the Lichen-Forming Fungus Ramalina farinacea (Ascomycota).</title>
        <authorList>
            <person name="Llewellyn T."/>
            <person name="Mian S."/>
            <person name="Hill R."/>
            <person name="Leitch I.J."/>
            <person name="Gaya E."/>
        </authorList>
    </citation>
    <scope>NUCLEOTIDE SEQUENCE</scope>
    <source>
        <strain evidence="4">LIQ254RAFAR</strain>
    </source>
</reference>
<dbReference type="InterPro" id="IPR051164">
    <property type="entry name" value="NmrA-like_oxidored"/>
</dbReference>
<dbReference type="Pfam" id="PF05368">
    <property type="entry name" value="NmrA"/>
    <property type="match status" value="1"/>
</dbReference>
<comment type="similarity">
    <text evidence="1">Belongs to the NmrA-type oxidoreductase family.</text>
</comment>
<keyword evidence="5" id="KW-1185">Reference proteome</keyword>
<dbReference type="AlphaFoldDB" id="A0AA43QXN4"/>
<evidence type="ECO:0000259" key="3">
    <source>
        <dbReference type="Pfam" id="PF05368"/>
    </source>
</evidence>
<dbReference type="PANTHER" id="PTHR42748:SF31">
    <property type="entry name" value="NMRA-LIKE DOMAIN-CONTAINING PROTEIN-RELATED"/>
    <property type="match status" value="1"/>
</dbReference>
<evidence type="ECO:0000313" key="5">
    <source>
        <dbReference type="Proteomes" id="UP001161017"/>
    </source>
</evidence>
<protein>
    <recommendedName>
        <fullName evidence="3">NmrA-like domain-containing protein</fullName>
    </recommendedName>
</protein>
<dbReference type="SUPFAM" id="SSF51735">
    <property type="entry name" value="NAD(P)-binding Rossmann-fold domains"/>
    <property type="match status" value="1"/>
</dbReference>
<evidence type="ECO:0000256" key="2">
    <source>
        <dbReference type="ARBA" id="ARBA00022857"/>
    </source>
</evidence>
<feature type="domain" description="NmrA-like" evidence="3">
    <location>
        <begin position="4"/>
        <end position="294"/>
    </location>
</feature>
<comment type="caution">
    <text evidence="4">The sequence shown here is derived from an EMBL/GenBank/DDBJ whole genome shotgun (WGS) entry which is preliminary data.</text>
</comment>
<sequence length="295" mass="32487">MAAKKIFVVFGATGNQGGSVIKSMLADAKASQEFKLRGITRDPSSGRAKALAEKGVECVAGDINDKASLKSAFKGAHSVFAVTNYWEKMDDKLEVQQGKNIADAAKEENIQHLIFSTLFNVNEITNGTYKNVYHFDSKATIEAYIRSSGIPASFFMPGFFMSNLETALRSDGQSPPTYTMAMPFPPTTPIPFFDPADDSGKFVKAMVMKRDEVLGKNVLGATAYTTPEDVIKAFKEVKKGVQAQFVQIDKDTYKGALAQAGMPQYIQEELYENMAFMNDYGYYGKRSLDWSHSVS</sequence>
<gene>
    <name evidence="4" type="ORF">OHK93_005360</name>
</gene>
<dbReference type="InterPro" id="IPR036291">
    <property type="entry name" value="NAD(P)-bd_dom_sf"/>
</dbReference>
<dbReference type="Gene3D" id="3.40.50.720">
    <property type="entry name" value="NAD(P)-binding Rossmann-like Domain"/>
    <property type="match status" value="1"/>
</dbReference>
<dbReference type="CDD" id="cd05251">
    <property type="entry name" value="NmrA_like_SDR_a"/>
    <property type="match status" value="1"/>
</dbReference>
<dbReference type="PANTHER" id="PTHR42748">
    <property type="entry name" value="NITROGEN METABOLITE REPRESSION PROTEIN NMRA FAMILY MEMBER"/>
    <property type="match status" value="1"/>
</dbReference>
<proteinExistence type="inferred from homology"/>
<evidence type="ECO:0000313" key="4">
    <source>
        <dbReference type="EMBL" id="MDI1493569.1"/>
    </source>
</evidence>
<dbReference type="Gene3D" id="3.90.25.10">
    <property type="entry name" value="UDP-galactose 4-epimerase, domain 1"/>
    <property type="match status" value="1"/>
</dbReference>
<accession>A0AA43QXN4</accession>
<dbReference type="EMBL" id="JAPUFD010000029">
    <property type="protein sequence ID" value="MDI1493569.1"/>
    <property type="molecule type" value="Genomic_DNA"/>
</dbReference>